<proteinExistence type="predicted"/>
<reference evidence="2" key="1">
    <citation type="submission" date="2014-11" db="EMBL/GenBank/DDBJ databases">
        <authorList>
            <person name="Amaro Gonzalez C."/>
        </authorList>
    </citation>
    <scope>NUCLEOTIDE SEQUENCE</scope>
</reference>
<evidence type="ECO:0000256" key="1">
    <source>
        <dbReference type="SAM" id="MobiDB-lite"/>
    </source>
</evidence>
<dbReference type="EMBL" id="GBXM01096481">
    <property type="protein sequence ID" value="JAH12096.1"/>
    <property type="molecule type" value="Transcribed_RNA"/>
</dbReference>
<organism evidence="2">
    <name type="scientific">Anguilla anguilla</name>
    <name type="common">European freshwater eel</name>
    <name type="synonym">Muraena anguilla</name>
    <dbReference type="NCBI Taxonomy" id="7936"/>
    <lineage>
        <taxon>Eukaryota</taxon>
        <taxon>Metazoa</taxon>
        <taxon>Chordata</taxon>
        <taxon>Craniata</taxon>
        <taxon>Vertebrata</taxon>
        <taxon>Euteleostomi</taxon>
        <taxon>Actinopterygii</taxon>
        <taxon>Neopterygii</taxon>
        <taxon>Teleostei</taxon>
        <taxon>Anguilliformes</taxon>
        <taxon>Anguillidae</taxon>
        <taxon>Anguilla</taxon>
    </lineage>
</organism>
<evidence type="ECO:0000313" key="2">
    <source>
        <dbReference type="EMBL" id="JAH12096.1"/>
    </source>
</evidence>
<dbReference type="AlphaFoldDB" id="A0A0E9Q5B6"/>
<protein>
    <submittedName>
        <fullName evidence="2">Uncharacterized protein</fullName>
    </submittedName>
</protein>
<reference evidence="2" key="2">
    <citation type="journal article" date="2015" name="Fish Shellfish Immunol.">
        <title>Early steps in the European eel (Anguilla anguilla)-Vibrio vulnificus interaction in the gills: Role of the RtxA13 toxin.</title>
        <authorList>
            <person name="Callol A."/>
            <person name="Pajuelo D."/>
            <person name="Ebbesson L."/>
            <person name="Teles M."/>
            <person name="MacKenzie S."/>
            <person name="Amaro C."/>
        </authorList>
    </citation>
    <scope>NUCLEOTIDE SEQUENCE</scope>
</reference>
<name>A0A0E9Q5B6_ANGAN</name>
<sequence>MLNRTIYFLICGDTLLSASNISKKPQARSKNTRGGYKMPHPSRCKKESSLLSAVKV</sequence>
<feature type="region of interest" description="Disordered" evidence="1">
    <location>
        <begin position="22"/>
        <end position="56"/>
    </location>
</feature>
<accession>A0A0E9Q5B6</accession>